<dbReference type="AlphaFoldDB" id="A0A1Y1JJ25"/>
<dbReference type="PROSITE" id="PS51925">
    <property type="entry name" value="SWIB_MDM2"/>
    <property type="match status" value="1"/>
</dbReference>
<proteinExistence type="predicted"/>
<dbReference type="GeneID" id="39748097"/>
<dbReference type="InterPro" id="IPR019835">
    <property type="entry name" value="SWIB_domain"/>
</dbReference>
<dbReference type="InterPro" id="IPR036885">
    <property type="entry name" value="SWIB_MDM2_dom_sf"/>
</dbReference>
<dbReference type="RefSeq" id="XP_028543964.1">
    <property type="nucleotide sequence ID" value="XM_028688163.1"/>
</dbReference>
<gene>
    <name evidence="3" type="ORF">PGO_101320</name>
</gene>
<feature type="domain" description="DM2" evidence="2">
    <location>
        <begin position="65"/>
        <end position="142"/>
    </location>
</feature>
<dbReference type="InterPro" id="IPR003121">
    <property type="entry name" value="SWIB_MDM2_domain"/>
</dbReference>
<organism evidence="3 4">
    <name type="scientific">Plasmodium gonderi</name>
    <dbReference type="NCBI Taxonomy" id="77519"/>
    <lineage>
        <taxon>Eukaryota</taxon>
        <taxon>Sar</taxon>
        <taxon>Alveolata</taxon>
        <taxon>Apicomplexa</taxon>
        <taxon>Aconoidasida</taxon>
        <taxon>Haemosporida</taxon>
        <taxon>Plasmodiidae</taxon>
        <taxon>Plasmodium</taxon>
        <taxon>Plasmodium (Plasmodium)</taxon>
    </lineage>
</organism>
<dbReference type="PANTHER" id="PTHR13844">
    <property type="entry name" value="SWI/SNF-RELATED MATRIX-ASSOCIATED ACTIN-DEPENDENT REGULATOR OF CHROMATIN SUBFAMILY D"/>
    <property type="match status" value="1"/>
</dbReference>
<comment type="caution">
    <text evidence="3">The sequence shown here is derived from an EMBL/GenBank/DDBJ whole genome shotgun (WGS) entry which is preliminary data.</text>
</comment>
<dbReference type="SMART" id="SM00151">
    <property type="entry name" value="SWIB"/>
    <property type="match status" value="1"/>
</dbReference>
<protein>
    <submittedName>
        <fullName evidence="3">SWIB/MDM2 domain-containing protein</fullName>
    </submittedName>
</protein>
<reference evidence="4" key="1">
    <citation type="submission" date="2017-04" db="EMBL/GenBank/DDBJ databases">
        <title>Plasmodium gonderi genome.</title>
        <authorList>
            <person name="Arisue N."/>
            <person name="Honma H."/>
            <person name="Kawai S."/>
            <person name="Tougan T."/>
            <person name="Tanabe K."/>
            <person name="Horii T."/>
        </authorList>
    </citation>
    <scope>NUCLEOTIDE SEQUENCE [LARGE SCALE GENOMIC DNA]</scope>
    <source>
        <strain evidence="4">ATCC 30045</strain>
    </source>
</reference>
<dbReference type="Gene3D" id="1.10.245.10">
    <property type="entry name" value="SWIB/MDM2 domain"/>
    <property type="match status" value="1"/>
</dbReference>
<keyword evidence="4" id="KW-1185">Reference proteome</keyword>
<dbReference type="OMA" id="KFYAKNH"/>
<evidence type="ECO:0000313" key="3">
    <source>
        <dbReference type="EMBL" id="GAW81375.1"/>
    </source>
</evidence>
<accession>A0A1Y1JJ25</accession>
<evidence type="ECO:0000256" key="1">
    <source>
        <dbReference type="SAM" id="MobiDB-lite"/>
    </source>
</evidence>
<evidence type="ECO:0000259" key="2">
    <source>
        <dbReference type="PROSITE" id="PS51925"/>
    </source>
</evidence>
<evidence type="ECO:0000313" key="4">
    <source>
        <dbReference type="Proteomes" id="UP000195521"/>
    </source>
</evidence>
<dbReference type="SUPFAM" id="SSF47592">
    <property type="entry name" value="SWIB/MDM2 domain"/>
    <property type="match status" value="1"/>
</dbReference>
<dbReference type="EMBL" id="BDQF01000011">
    <property type="protein sequence ID" value="GAW81375.1"/>
    <property type="molecule type" value="Genomic_DNA"/>
</dbReference>
<name>A0A1Y1JJ25_PLAGO</name>
<dbReference type="CDD" id="cd10567">
    <property type="entry name" value="SWIB-MDM2_like"/>
    <property type="match status" value="1"/>
</dbReference>
<dbReference type="OrthoDB" id="10251073at2759"/>
<dbReference type="Proteomes" id="UP000195521">
    <property type="component" value="Unassembled WGS sequence"/>
</dbReference>
<sequence>MNFIKKNILSGKLPTTLRIKYQSMSPTKFCVINHFSTDNEHKRKSDEKSETKMKHDNVKEKKPNGLQIDCEIKSPLKEFLNTDTASRVYVLKYAWKYIKENNLQNPNTKRKIVPDEKLKQVLEKDEVDMLEVPKLLFRHMSSIRKD</sequence>
<feature type="region of interest" description="Disordered" evidence="1">
    <location>
        <begin position="40"/>
        <end position="62"/>
    </location>
</feature>
<dbReference type="Pfam" id="PF02201">
    <property type="entry name" value="SWIB"/>
    <property type="match status" value="1"/>
</dbReference>